<feature type="domain" description="Helicase-associated" evidence="3">
    <location>
        <begin position="355"/>
        <end position="419"/>
    </location>
</feature>
<evidence type="ECO:0000259" key="3">
    <source>
        <dbReference type="Pfam" id="PF03457"/>
    </source>
</evidence>
<dbReference type="EMBL" id="CAKOGP040000001">
    <property type="protein sequence ID" value="CAJ1896734.1"/>
    <property type="molecule type" value="Genomic_DNA"/>
</dbReference>
<feature type="domain" description="Helicase-associated" evidence="3">
    <location>
        <begin position="272"/>
        <end position="341"/>
    </location>
</feature>
<dbReference type="PANTHER" id="PTHR33418:SF1">
    <property type="entry name" value="HELICASE-ASSOCIATED DOMAIN-CONTAINING PROTEIN"/>
    <property type="match status" value="1"/>
</dbReference>
<accession>A0AAD2FBM6</accession>
<dbReference type="Pfam" id="PF03457">
    <property type="entry name" value="HA"/>
    <property type="match status" value="6"/>
</dbReference>
<keyword evidence="5" id="KW-1185">Reference proteome</keyword>
<protein>
    <recommendedName>
        <fullName evidence="3">Helicase-associated domain-containing protein</fullName>
    </recommendedName>
</protein>
<feature type="domain" description="Helicase-associated" evidence="3">
    <location>
        <begin position="190"/>
        <end position="263"/>
    </location>
</feature>
<feature type="domain" description="Helicase-associated" evidence="3">
    <location>
        <begin position="425"/>
        <end position="493"/>
    </location>
</feature>
<dbReference type="PANTHER" id="PTHR33418">
    <property type="entry name" value="HELICASE-ASSOCIATED"/>
    <property type="match status" value="1"/>
</dbReference>
<comment type="caution">
    <text evidence="4">The sequence shown here is derived from an EMBL/GenBank/DDBJ whole genome shotgun (WGS) entry which is preliminary data.</text>
</comment>
<reference evidence="4" key="1">
    <citation type="submission" date="2023-08" db="EMBL/GenBank/DDBJ databases">
        <authorList>
            <person name="Audoor S."/>
            <person name="Bilcke G."/>
        </authorList>
    </citation>
    <scope>NUCLEOTIDE SEQUENCE</scope>
</reference>
<dbReference type="Proteomes" id="UP001295423">
    <property type="component" value="Unassembled WGS sequence"/>
</dbReference>
<evidence type="ECO:0000256" key="1">
    <source>
        <dbReference type="SAM" id="MobiDB-lite"/>
    </source>
</evidence>
<evidence type="ECO:0000313" key="5">
    <source>
        <dbReference type="Proteomes" id="UP001295423"/>
    </source>
</evidence>
<dbReference type="AlphaFoldDB" id="A0AAD2FBM6"/>
<feature type="chain" id="PRO_5042111755" description="Helicase-associated domain-containing protein" evidence="2">
    <location>
        <begin position="19"/>
        <end position="654"/>
    </location>
</feature>
<feature type="region of interest" description="Disordered" evidence="1">
    <location>
        <begin position="626"/>
        <end position="654"/>
    </location>
</feature>
<proteinExistence type="predicted"/>
<evidence type="ECO:0000256" key="2">
    <source>
        <dbReference type="SAM" id="SignalP"/>
    </source>
</evidence>
<sequence length="654" mass="78346">MNLLLEGVLAFCLLPTLAFVPSSLTTTTGRSNHPSCHPLNDKCWQHLQKLDSNTVPGFRINNSNSNNNNNMRETSICYMARNTDTTKRKRPATKTKKRGRKGLTKWDIMIPRLEAFNKANGHSLVTDKDDDIELYKWTRQLRYNFIHQIRNTTTPVGRRYRRFLSNEQLERLESLDFVWETQPKKKASQHASWDHMIGRLERFQQKHGHTKVTNEDDSKLFNWCKYIRYSYGHQIESSLTNSTRTTLPRLAKGKLKQLQEIGFDWGTRRKVRQWDVMFPRLTSFHVAHGHVNVTPTDDLELYQWVNRMRYNYQHQALNITTTARRPRLAKAKLATLNEMGFIWQSNSTSPEKPKATWEDRYQELCDFKKKHGHCYVSSTENKPLYVFCNKQREEFRKYKVGNFTSMTEKRIRLLSKIQFEWIKPHDRTWEERRAELEDYWQRTGDPHVPQDYNSNFQLGQWCMNQRSFHRMNKNGDQTGLTSERVRKLEKLEFPWSYRRLRWYSMFQRLKKYAEEHGDLEISTKDVDNRDLRQWINEQRFFYRTGQTNRMTEERKELLDSIPSFSWERKRATGPSKHEWNKLFVAIKEKGISPEGKAKQHWFDGQNRFEQEVKTQYNEDELMALWNEETEDDEAEDEDGDEFYEDEDSTLFLRA</sequence>
<feature type="domain" description="Helicase-associated" evidence="3">
    <location>
        <begin position="105"/>
        <end position="177"/>
    </location>
</feature>
<dbReference type="InterPro" id="IPR005114">
    <property type="entry name" value="Helicase_assoc"/>
</dbReference>
<feature type="compositionally biased region" description="Acidic residues" evidence="1">
    <location>
        <begin position="626"/>
        <end position="648"/>
    </location>
</feature>
<feature type="domain" description="Helicase-associated" evidence="3">
    <location>
        <begin position="500"/>
        <end position="562"/>
    </location>
</feature>
<gene>
    <name evidence="4" type="ORF">CYCCA115_LOCUS207</name>
</gene>
<dbReference type="Gene3D" id="6.10.140.530">
    <property type="match status" value="5"/>
</dbReference>
<feature type="signal peptide" evidence="2">
    <location>
        <begin position="1"/>
        <end position="18"/>
    </location>
</feature>
<evidence type="ECO:0000313" key="4">
    <source>
        <dbReference type="EMBL" id="CAJ1896734.1"/>
    </source>
</evidence>
<name>A0AAD2FBM6_9STRA</name>
<keyword evidence="2" id="KW-0732">Signal</keyword>
<organism evidence="4 5">
    <name type="scientific">Cylindrotheca closterium</name>
    <dbReference type="NCBI Taxonomy" id="2856"/>
    <lineage>
        <taxon>Eukaryota</taxon>
        <taxon>Sar</taxon>
        <taxon>Stramenopiles</taxon>
        <taxon>Ochrophyta</taxon>
        <taxon>Bacillariophyta</taxon>
        <taxon>Bacillariophyceae</taxon>
        <taxon>Bacillariophycidae</taxon>
        <taxon>Bacillariales</taxon>
        <taxon>Bacillariaceae</taxon>
        <taxon>Cylindrotheca</taxon>
    </lineage>
</organism>